<dbReference type="InterPro" id="IPR025484">
    <property type="entry name" value="DUF4376"/>
</dbReference>
<sequence>MLKQFNIATLSFRDPVGNEDGWINIATQAQIDEISASITNGGDIWVENGKIHCSGKAPSEFHIFDKEKKQFVISKEKQAELLIKQRAEIRAQINAKRDECVNGGVFVPEINKWVDTDDKGRSTLVEIKADFDLNGKNNTYTLICADNTAQVIHFEEFKAAWNAVKTLKEKMYENAYMHKVLLEQSENPTNYNWSTGWSKTYQEHLNEQQA</sequence>
<reference evidence="2 3" key="1">
    <citation type="submission" date="2020-10" db="EMBL/GenBank/DDBJ databases">
        <title>Genomic diversity and antimicrobial resistance of Haemophilus colonising the airways of young children with cystic fibrosis.</title>
        <authorList>
            <person name="Watts S.C."/>
            <person name="Judd L.M."/>
            <person name="Carzino R."/>
            <person name="Ranganathan S."/>
            <person name="Holt K.E."/>
        </authorList>
    </citation>
    <scope>NUCLEOTIDE SEQUENCE [LARGE SCALE GENOMIC DNA]</scope>
    <source>
        <strain evidence="2 3">M1C137_2</strain>
    </source>
</reference>
<dbReference type="Proteomes" id="UP000595009">
    <property type="component" value="Chromosome"/>
</dbReference>
<evidence type="ECO:0000259" key="1">
    <source>
        <dbReference type="Pfam" id="PF14301"/>
    </source>
</evidence>
<accession>A0A7M1NWG7</accession>
<dbReference type="Pfam" id="PF14301">
    <property type="entry name" value="DUF4376"/>
    <property type="match status" value="1"/>
</dbReference>
<feature type="domain" description="DUF4376" evidence="1">
    <location>
        <begin position="85"/>
        <end position="184"/>
    </location>
</feature>
<protein>
    <submittedName>
        <fullName evidence="2">DUF4376 domain-containing protein</fullName>
    </submittedName>
</protein>
<evidence type="ECO:0000313" key="3">
    <source>
        <dbReference type="Proteomes" id="UP000595009"/>
    </source>
</evidence>
<proteinExistence type="predicted"/>
<dbReference type="AlphaFoldDB" id="A0A7M1NWG7"/>
<dbReference type="EMBL" id="CP063120">
    <property type="protein sequence ID" value="QOR16634.1"/>
    <property type="molecule type" value="Genomic_DNA"/>
</dbReference>
<gene>
    <name evidence="2" type="ORF">INP94_07015</name>
</gene>
<dbReference type="RefSeq" id="WP_197543124.1">
    <property type="nucleotide sequence ID" value="NZ_CP063120.1"/>
</dbReference>
<organism evidence="2 3">
    <name type="scientific">Haemophilus parainfluenzae</name>
    <dbReference type="NCBI Taxonomy" id="729"/>
    <lineage>
        <taxon>Bacteria</taxon>
        <taxon>Pseudomonadati</taxon>
        <taxon>Pseudomonadota</taxon>
        <taxon>Gammaproteobacteria</taxon>
        <taxon>Pasteurellales</taxon>
        <taxon>Pasteurellaceae</taxon>
        <taxon>Haemophilus</taxon>
    </lineage>
</organism>
<name>A0A7M1NWG7_HAEPA</name>
<evidence type="ECO:0000313" key="2">
    <source>
        <dbReference type="EMBL" id="QOR16634.1"/>
    </source>
</evidence>